<dbReference type="AlphaFoldDB" id="K6G3V9"/>
<dbReference type="GO" id="GO:0005886">
    <property type="term" value="C:plasma membrane"/>
    <property type="evidence" value="ECO:0007669"/>
    <property type="project" value="UniProtKB-SubCell"/>
</dbReference>
<evidence type="ECO:0000313" key="9">
    <source>
        <dbReference type="Proteomes" id="UP000010310"/>
    </source>
</evidence>
<keyword evidence="5 6" id="KW-0472">Membrane</keyword>
<dbReference type="InterPro" id="IPR003856">
    <property type="entry name" value="LPS_length_determ_N"/>
</dbReference>
<dbReference type="GO" id="GO:0004713">
    <property type="term" value="F:protein tyrosine kinase activity"/>
    <property type="evidence" value="ECO:0007669"/>
    <property type="project" value="TreeGrafter"/>
</dbReference>
<dbReference type="InterPro" id="IPR050445">
    <property type="entry name" value="Bact_polysacc_biosynth/exp"/>
</dbReference>
<evidence type="ECO:0000256" key="1">
    <source>
        <dbReference type="ARBA" id="ARBA00004651"/>
    </source>
</evidence>
<name>K6G3V9_9GAMM</name>
<evidence type="ECO:0000256" key="3">
    <source>
        <dbReference type="ARBA" id="ARBA00022692"/>
    </source>
</evidence>
<evidence type="ECO:0000313" key="8">
    <source>
        <dbReference type="EMBL" id="EKO35934.1"/>
    </source>
</evidence>
<dbReference type="PATRIC" id="fig|1208365.4.peg.1216"/>
<proteinExistence type="predicted"/>
<feature type="domain" description="Polysaccharide chain length determinant N-terminal" evidence="7">
    <location>
        <begin position="13"/>
        <end position="72"/>
    </location>
</feature>
<evidence type="ECO:0000256" key="4">
    <source>
        <dbReference type="ARBA" id="ARBA00022989"/>
    </source>
</evidence>
<dbReference type="PANTHER" id="PTHR32309">
    <property type="entry name" value="TYROSINE-PROTEIN KINASE"/>
    <property type="match status" value="1"/>
</dbReference>
<comment type="subcellular location">
    <subcellularLocation>
        <location evidence="1">Cell membrane</location>
        <topology evidence="1">Multi-pass membrane protein</topology>
    </subcellularLocation>
</comment>
<gene>
    <name evidence="8" type="ORF">B273_0624</name>
</gene>
<dbReference type="EMBL" id="AMWX01000012">
    <property type="protein sequence ID" value="EKO35934.1"/>
    <property type="molecule type" value="Genomic_DNA"/>
</dbReference>
<sequence length="314" mass="35747">MQDTNYNNSYDGEFDFYQLFQVIAHGKRIIISFTIIAAVLAVIYSLSLPNIYQSKALLVPVEPQEGVSSALESYSGLASLAGVSLPSQNSGSNSKRALEKLISLSFFENNILPSISLHELMAVKSWDVNLNKLVIDDDLYDEKNNSWVRDFSYPQKLIPSAQESYEVFQKKHFIIDEDKKTGFISLSIKHQSPYIAHKWAELIINQINAFYRKKDKDEAEKAVIFLNSEMIKTNFTEIKQAIATLLQKETQKLTLIAVNESYVFEYIDPPSVMEKKSEPRRAFICILGTIFGLMLGIITVITNNYIFQEKNKLT</sequence>
<keyword evidence="9" id="KW-1185">Reference proteome</keyword>
<keyword evidence="2" id="KW-1003">Cell membrane</keyword>
<feature type="transmembrane region" description="Helical" evidence="6">
    <location>
        <begin position="29"/>
        <end position="48"/>
    </location>
</feature>
<dbReference type="Pfam" id="PF02706">
    <property type="entry name" value="Wzz"/>
    <property type="match status" value="1"/>
</dbReference>
<keyword evidence="3 6" id="KW-0812">Transmembrane</keyword>
<comment type="caution">
    <text evidence="8">The sequence shown here is derived from an EMBL/GenBank/DDBJ whole genome shotgun (WGS) entry which is preliminary data.</text>
</comment>
<dbReference type="STRING" id="1208365.B273_0624"/>
<evidence type="ECO:0000256" key="6">
    <source>
        <dbReference type="SAM" id="Phobius"/>
    </source>
</evidence>
<accession>K6G3V9</accession>
<evidence type="ECO:0000256" key="2">
    <source>
        <dbReference type="ARBA" id="ARBA00022475"/>
    </source>
</evidence>
<feature type="transmembrane region" description="Helical" evidence="6">
    <location>
        <begin position="282"/>
        <end position="307"/>
    </location>
</feature>
<dbReference type="Proteomes" id="UP000010310">
    <property type="component" value="Unassembled WGS sequence"/>
</dbReference>
<evidence type="ECO:0000256" key="5">
    <source>
        <dbReference type="ARBA" id="ARBA00023136"/>
    </source>
</evidence>
<protein>
    <submittedName>
        <fullName evidence="8">Chain length determinant protein</fullName>
    </submittedName>
</protein>
<reference evidence="8 9" key="1">
    <citation type="submission" date="2012-09" db="EMBL/GenBank/DDBJ databases">
        <authorList>
            <person name="Dupont C.L."/>
            <person name="Rusch D.B."/>
            <person name="Lombardo M.-J."/>
            <person name="Novotny M."/>
            <person name="Yee-Greenbaum J."/>
            <person name="Laskin R."/>
        </authorList>
    </citation>
    <scope>NUCLEOTIDE SEQUENCE [LARGE SCALE GENOMIC DNA]</scope>
    <source>
        <strain evidence="8">SAR86E</strain>
    </source>
</reference>
<dbReference type="PANTHER" id="PTHR32309:SF13">
    <property type="entry name" value="FERRIC ENTEROBACTIN TRANSPORT PROTEIN FEPE"/>
    <property type="match status" value="1"/>
</dbReference>
<organism evidence="8 9">
    <name type="scientific">SAR86 cluster bacterium SAR86E</name>
    <dbReference type="NCBI Taxonomy" id="1208365"/>
    <lineage>
        <taxon>Bacteria</taxon>
        <taxon>Pseudomonadati</taxon>
        <taxon>Pseudomonadota</taxon>
        <taxon>Gammaproteobacteria</taxon>
        <taxon>SAR86 cluster</taxon>
    </lineage>
</organism>
<keyword evidence="4 6" id="KW-1133">Transmembrane helix</keyword>
<evidence type="ECO:0000259" key="7">
    <source>
        <dbReference type="Pfam" id="PF02706"/>
    </source>
</evidence>